<keyword evidence="6 8" id="KW-1133">Transmembrane helix</keyword>
<feature type="transmembrane region" description="Helical" evidence="8">
    <location>
        <begin position="188"/>
        <end position="210"/>
    </location>
</feature>
<dbReference type="Proteomes" id="UP000198604">
    <property type="component" value="Unassembled WGS sequence"/>
</dbReference>
<evidence type="ECO:0000256" key="2">
    <source>
        <dbReference type="ARBA" id="ARBA00004863"/>
    </source>
</evidence>
<dbReference type="CDD" id="cd13962">
    <property type="entry name" value="PT_UbiA_UBIAD1"/>
    <property type="match status" value="1"/>
</dbReference>
<evidence type="ECO:0000256" key="7">
    <source>
        <dbReference type="ARBA" id="ARBA00023136"/>
    </source>
</evidence>
<gene>
    <name evidence="9" type="ORF">BN1356_01016</name>
</gene>
<dbReference type="GO" id="GO:0009234">
    <property type="term" value="P:menaquinone biosynthetic process"/>
    <property type="evidence" value="ECO:0007669"/>
    <property type="project" value="UniProtKB-UniPathway"/>
</dbReference>
<dbReference type="PANTHER" id="PTHR13929">
    <property type="entry name" value="1,4-DIHYDROXY-2-NAPHTHOATE OCTAPRENYLTRANSFERASE"/>
    <property type="match status" value="1"/>
</dbReference>
<keyword evidence="10" id="KW-1185">Reference proteome</keyword>
<comment type="pathway">
    <text evidence="2">Quinol/quinone metabolism; menaquinone biosynthesis.</text>
</comment>
<dbReference type="InterPro" id="IPR026046">
    <property type="entry name" value="UBIAD1"/>
</dbReference>
<dbReference type="GO" id="GO:0042371">
    <property type="term" value="P:vitamin K biosynthetic process"/>
    <property type="evidence" value="ECO:0007669"/>
    <property type="project" value="TreeGrafter"/>
</dbReference>
<keyword evidence="5 8" id="KW-0812">Transmembrane</keyword>
<accession>A0A0E4CSH8</accession>
<feature type="transmembrane region" description="Helical" evidence="8">
    <location>
        <begin position="119"/>
        <end position="137"/>
    </location>
</feature>
<reference evidence="10" key="1">
    <citation type="submission" date="2015-03" db="EMBL/GenBank/DDBJ databases">
        <authorList>
            <person name="Urmite Genomes"/>
        </authorList>
    </citation>
    <scope>NUCLEOTIDE SEQUENCE [LARGE SCALE GENOMIC DNA]</scope>
    <source>
        <strain evidence="10">FF10</strain>
    </source>
</reference>
<sequence length="319" mass="36508">MSIKNLSLAVFLEFVELKTKVASVFPMMIGLLWSLYYYGQLNWLNTFLFVVAVVAFDMCTTAINNTMDYHKAVDKDYKSQENVLGKHELDFKEMVGIILALLTISILFSLILVWRTDFILLPLGTLCFLIGIFYTFGPMPLSRLPLGELFSGVTMGFAIFFLAVYIQAPAGFLASTWSLSSGLVKIDWYFWETLKIFFMSIPLICLIANIMLANNLCDYEQDLRNNRFTIVHYIGPKGGIFLYTILSIVPWIMWILYAVFGFLPLWILLGLILVLPFGKNLVRFRKIQIKSQTFVNSIKNFVLFSGMYVLALLIALFLK</sequence>
<dbReference type="PANTHER" id="PTHR13929:SF0">
    <property type="entry name" value="UBIA PRENYLTRANSFERASE DOMAIN-CONTAINING PROTEIN 1"/>
    <property type="match status" value="1"/>
</dbReference>
<dbReference type="PIRSF" id="PIRSF005355">
    <property type="entry name" value="UBIAD1"/>
    <property type="match status" value="1"/>
</dbReference>
<feature type="transmembrane region" description="Helical" evidence="8">
    <location>
        <begin position="149"/>
        <end position="168"/>
    </location>
</feature>
<dbReference type="RefSeq" id="WP_093650284.1">
    <property type="nucleotide sequence ID" value="NZ_CTEN01000002.1"/>
</dbReference>
<evidence type="ECO:0000256" key="8">
    <source>
        <dbReference type="SAM" id="Phobius"/>
    </source>
</evidence>
<protein>
    <submittedName>
        <fullName evidence="9">1,4-dihydroxy-2-naphthoate octaprenyltransferase</fullName>
    </submittedName>
</protein>
<dbReference type="NCBIfam" id="NF004752">
    <property type="entry name" value="PRK06080.1-4"/>
    <property type="match status" value="1"/>
</dbReference>
<organism evidence="9 10">
    <name type="scientific">Streptococcus varani</name>
    <dbReference type="NCBI Taxonomy" id="1608583"/>
    <lineage>
        <taxon>Bacteria</taxon>
        <taxon>Bacillati</taxon>
        <taxon>Bacillota</taxon>
        <taxon>Bacilli</taxon>
        <taxon>Lactobacillales</taxon>
        <taxon>Streptococcaceae</taxon>
        <taxon>Streptococcus</taxon>
    </lineage>
</organism>
<dbReference type="Pfam" id="PF01040">
    <property type="entry name" value="UbiA"/>
    <property type="match status" value="1"/>
</dbReference>
<evidence type="ECO:0000256" key="5">
    <source>
        <dbReference type="ARBA" id="ARBA00022692"/>
    </source>
</evidence>
<evidence type="ECO:0000313" key="9">
    <source>
        <dbReference type="EMBL" id="CQR24661.1"/>
    </source>
</evidence>
<feature type="transmembrane region" description="Helical" evidence="8">
    <location>
        <begin position="298"/>
        <end position="318"/>
    </location>
</feature>
<comment type="subcellular location">
    <subcellularLocation>
        <location evidence="1">Membrane</location>
        <topology evidence="1">Multi-pass membrane protein</topology>
    </subcellularLocation>
</comment>
<evidence type="ECO:0000256" key="6">
    <source>
        <dbReference type="ARBA" id="ARBA00022989"/>
    </source>
</evidence>
<feature type="transmembrane region" description="Helical" evidence="8">
    <location>
        <begin position="94"/>
        <end position="113"/>
    </location>
</feature>
<feature type="transmembrane region" description="Helical" evidence="8">
    <location>
        <begin position="21"/>
        <end position="38"/>
    </location>
</feature>
<dbReference type="AlphaFoldDB" id="A0A0E4CSH8"/>
<keyword evidence="7 8" id="KW-0472">Membrane</keyword>
<dbReference type="STRING" id="1608583.BN1356_01016"/>
<evidence type="ECO:0000256" key="4">
    <source>
        <dbReference type="ARBA" id="ARBA00022679"/>
    </source>
</evidence>
<name>A0A0E4CSH8_9STRE</name>
<keyword evidence="4 9" id="KW-0808">Transferase</keyword>
<dbReference type="EMBL" id="CTEN01000002">
    <property type="protein sequence ID" value="CQR24661.1"/>
    <property type="molecule type" value="Genomic_DNA"/>
</dbReference>
<feature type="transmembrane region" description="Helical" evidence="8">
    <location>
        <begin position="255"/>
        <end position="277"/>
    </location>
</feature>
<dbReference type="GO" id="GO:0004659">
    <property type="term" value="F:prenyltransferase activity"/>
    <property type="evidence" value="ECO:0007669"/>
    <property type="project" value="InterPro"/>
</dbReference>
<feature type="transmembrane region" description="Helical" evidence="8">
    <location>
        <begin position="230"/>
        <end position="249"/>
    </location>
</feature>
<dbReference type="Gene3D" id="1.10.357.140">
    <property type="entry name" value="UbiA prenyltransferase"/>
    <property type="match status" value="1"/>
</dbReference>
<dbReference type="UniPathway" id="UPA00079"/>
<dbReference type="InterPro" id="IPR000537">
    <property type="entry name" value="UbiA_prenyltransferase"/>
</dbReference>
<evidence type="ECO:0000313" key="10">
    <source>
        <dbReference type="Proteomes" id="UP000198604"/>
    </source>
</evidence>
<dbReference type="GO" id="GO:0016020">
    <property type="term" value="C:membrane"/>
    <property type="evidence" value="ECO:0007669"/>
    <property type="project" value="UniProtKB-SubCell"/>
</dbReference>
<dbReference type="OrthoDB" id="9767568at2"/>
<evidence type="ECO:0000256" key="3">
    <source>
        <dbReference type="ARBA" id="ARBA00022428"/>
    </source>
</evidence>
<dbReference type="InterPro" id="IPR044878">
    <property type="entry name" value="UbiA_sf"/>
</dbReference>
<keyword evidence="3" id="KW-0474">Menaquinone biosynthesis</keyword>
<evidence type="ECO:0000256" key="1">
    <source>
        <dbReference type="ARBA" id="ARBA00004141"/>
    </source>
</evidence>
<proteinExistence type="predicted"/>
<feature type="transmembrane region" description="Helical" evidence="8">
    <location>
        <begin position="44"/>
        <end position="63"/>
    </location>
</feature>